<organism evidence="1">
    <name type="scientific">Solanum chacoense</name>
    <name type="common">Chaco potato</name>
    <dbReference type="NCBI Taxonomy" id="4108"/>
    <lineage>
        <taxon>Eukaryota</taxon>
        <taxon>Viridiplantae</taxon>
        <taxon>Streptophyta</taxon>
        <taxon>Embryophyta</taxon>
        <taxon>Tracheophyta</taxon>
        <taxon>Spermatophyta</taxon>
        <taxon>Magnoliopsida</taxon>
        <taxon>eudicotyledons</taxon>
        <taxon>Gunneridae</taxon>
        <taxon>Pentapetalae</taxon>
        <taxon>asterids</taxon>
        <taxon>lamiids</taxon>
        <taxon>Solanales</taxon>
        <taxon>Solanaceae</taxon>
        <taxon>Solanoideae</taxon>
        <taxon>Solaneae</taxon>
        <taxon>Solanum</taxon>
    </lineage>
</organism>
<reference evidence="1" key="1">
    <citation type="submission" date="2015-12" db="EMBL/GenBank/DDBJ databases">
        <title>Gene expression during late stages of embryo sac development: a critical building block for successful pollen-pistil interactions.</title>
        <authorList>
            <person name="Liu Y."/>
            <person name="Joly V."/>
            <person name="Sabar M."/>
            <person name="Matton D.P."/>
        </authorList>
    </citation>
    <scope>NUCLEOTIDE SEQUENCE</scope>
</reference>
<dbReference type="AlphaFoldDB" id="A0A0V0GK01"/>
<proteinExistence type="predicted"/>
<name>A0A0V0GK01_SOLCH</name>
<accession>A0A0V0GK01</accession>
<protein>
    <submittedName>
        <fullName evidence="1">Putative ovule protein</fullName>
    </submittedName>
</protein>
<dbReference type="EMBL" id="GEDG01036878">
    <property type="protein sequence ID" value="JAP08460.1"/>
    <property type="molecule type" value="Transcribed_RNA"/>
</dbReference>
<evidence type="ECO:0000313" key="1">
    <source>
        <dbReference type="EMBL" id="JAP08460.1"/>
    </source>
</evidence>
<dbReference type="EMBL" id="GEDG01010596">
    <property type="protein sequence ID" value="JAP27983.1"/>
    <property type="molecule type" value="Transcribed_RNA"/>
</dbReference>
<sequence>MWNVLSMWSVMRHFFLIKKESVVHTHHDESVIKERSLFLKLISDSLDMKLTVNSLGMELKKMK</sequence>